<dbReference type="InterPro" id="IPR050669">
    <property type="entry name" value="Hemerythrin"/>
</dbReference>
<dbReference type="Gene3D" id="1.20.120.50">
    <property type="entry name" value="Hemerythrin-like"/>
    <property type="match status" value="1"/>
</dbReference>
<evidence type="ECO:0000313" key="5">
    <source>
        <dbReference type="Proteomes" id="UP000294829"/>
    </source>
</evidence>
<dbReference type="EMBL" id="SMYL01000001">
    <property type="protein sequence ID" value="TDK68583.1"/>
    <property type="molecule type" value="Genomic_DNA"/>
</dbReference>
<evidence type="ECO:0000256" key="2">
    <source>
        <dbReference type="ARBA" id="ARBA00022723"/>
    </source>
</evidence>
<keyword evidence="2" id="KW-0479">Metal-binding</keyword>
<dbReference type="InterPro" id="IPR035938">
    <property type="entry name" value="Hemerythrin-like_sf"/>
</dbReference>
<dbReference type="PANTHER" id="PTHR37164">
    <property type="entry name" value="BACTERIOHEMERYTHRIN"/>
    <property type="match status" value="1"/>
</dbReference>
<protein>
    <recommendedName>
        <fullName evidence="6">Hemerythrin-like domain-containing protein</fullName>
    </recommendedName>
</protein>
<organism evidence="4 5">
    <name type="scientific">Sapientia aquatica</name>
    <dbReference type="NCBI Taxonomy" id="1549640"/>
    <lineage>
        <taxon>Bacteria</taxon>
        <taxon>Pseudomonadati</taxon>
        <taxon>Pseudomonadota</taxon>
        <taxon>Betaproteobacteria</taxon>
        <taxon>Burkholderiales</taxon>
        <taxon>Oxalobacteraceae</taxon>
        <taxon>Sapientia</taxon>
    </lineage>
</organism>
<comment type="caution">
    <text evidence="4">The sequence shown here is derived from an EMBL/GenBank/DDBJ whole genome shotgun (WGS) entry which is preliminary data.</text>
</comment>
<keyword evidence="5" id="KW-1185">Reference proteome</keyword>
<dbReference type="OrthoDB" id="8755058at2"/>
<dbReference type="InterPro" id="IPR012827">
    <property type="entry name" value="Hemerythrin_metal-bd"/>
</dbReference>
<comment type="similarity">
    <text evidence="1">Belongs to the hemerythrin family.</text>
</comment>
<gene>
    <name evidence="4" type="ORF">E2I14_03315</name>
</gene>
<dbReference type="PANTHER" id="PTHR37164:SF1">
    <property type="entry name" value="BACTERIOHEMERYTHRIN"/>
    <property type="match status" value="1"/>
</dbReference>
<dbReference type="Proteomes" id="UP000294829">
    <property type="component" value="Unassembled WGS sequence"/>
</dbReference>
<name>A0A4R5W6V6_9BURK</name>
<evidence type="ECO:0000313" key="4">
    <source>
        <dbReference type="EMBL" id="TDK68583.1"/>
    </source>
</evidence>
<dbReference type="NCBIfam" id="TIGR02481">
    <property type="entry name" value="hemeryth_dom"/>
    <property type="match status" value="1"/>
</dbReference>
<keyword evidence="3" id="KW-0408">Iron</keyword>
<proteinExistence type="inferred from homology"/>
<dbReference type="SUPFAM" id="SSF47188">
    <property type="entry name" value="Hemerythrin-like"/>
    <property type="match status" value="1"/>
</dbReference>
<dbReference type="RefSeq" id="WP_133325364.1">
    <property type="nucleotide sequence ID" value="NZ_SMYL01000001.1"/>
</dbReference>
<accession>A0A4R5W6V6</accession>
<dbReference type="GO" id="GO:0046872">
    <property type="term" value="F:metal ion binding"/>
    <property type="evidence" value="ECO:0007669"/>
    <property type="project" value="UniProtKB-KW"/>
</dbReference>
<evidence type="ECO:0008006" key="6">
    <source>
        <dbReference type="Google" id="ProtNLM"/>
    </source>
</evidence>
<dbReference type="AlphaFoldDB" id="A0A4R5W6V6"/>
<dbReference type="CDD" id="cd12107">
    <property type="entry name" value="Hemerythrin"/>
    <property type="match status" value="1"/>
</dbReference>
<evidence type="ECO:0000256" key="3">
    <source>
        <dbReference type="ARBA" id="ARBA00023004"/>
    </source>
</evidence>
<reference evidence="4 5" key="1">
    <citation type="submission" date="2019-03" db="EMBL/GenBank/DDBJ databases">
        <title>Sapientia aquatica gen. nov., sp. nov., isolated from a crater lake.</title>
        <authorList>
            <person name="Felfoldi T."/>
            <person name="Szabo A."/>
            <person name="Toth E."/>
            <person name="Schumann P."/>
            <person name="Keki Z."/>
            <person name="Marialigeti K."/>
            <person name="Mathe I."/>
        </authorList>
    </citation>
    <scope>NUCLEOTIDE SEQUENCE [LARGE SCALE GENOMIC DNA]</scope>
    <source>
        <strain evidence="4 5">SA-152</strain>
    </source>
</reference>
<evidence type="ECO:0000256" key="1">
    <source>
        <dbReference type="ARBA" id="ARBA00010587"/>
    </source>
</evidence>
<sequence>MERIEWTPDLSLGLPDVDAAHKLFLDQLVSLADAPDSELVNLLPPLIAGMESDFYQEEALMEKVNYPEIKVHREQHARVLSALHNAMPDVLRNDFALARKALELLPQWSVMHIITVDKALALYLKEIKALTNEKS</sequence>